<dbReference type="Gene3D" id="3.60.40.10">
    <property type="entry name" value="PPM-type phosphatase domain"/>
    <property type="match status" value="1"/>
</dbReference>
<sequence>MEDVMFVHMWHVADGCCQIFALGVLDGHGGKATSWALRKVLPECIAYSLGNEADLNDTDWTHEINSKIMLAFWQAQ</sequence>
<keyword evidence="2" id="KW-1185">Reference proteome</keyword>
<protein>
    <recommendedName>
        <fullName evidence="3">PPM-type phosphatase domain-containing protein</fullName>
    </recommendedName>
</protein>
<reference evidence="1 2" key="1">
    <citation type="journal article" date="2013" name="Genome Biol.">
        <title>Genome of Acanthamoeba castellanii highlights extensive lateral gene transfer and early evolution of tyrosine kinase signaling.</title>
        <authorList>
            <person name="Clarke M."/>
            <person name="Lohan A.J."/>
            <person name="Liu B."/>
            <person name="Lagkouvardos I."/>
            <person name="Roy S."/>
            <person name="Zafar N."/>
            <person name="Bertelli C."/>
            <person name="Schilde C."/>
            <person name="Kianianmomeni A."/>
            <person name="Burglin T.R."/>
            <person name="Frech C."/>
            <person name="Turcotte B."/>
            <person name="Kopec K.O."/>
            <person name="Synnott J.M."/>
            <person name="Choo C."/>
            <person name="Paponov I."/>
            <person name="Finkler A."/>
            <person name="Soon Heng Tan C."/>
            <person name="Hutchins A.P."/>
            <person name="Weinmeier T."/>
            <person name="Rattei T."/>
            <person name="Chu J.S."/>
            <person name="Gimenez G."/>
            <person name="Irimia M."/>
            <person name="Rigden D.J."/>
            <person name="Fitzpatrick D.A."/>
            <person name="Lorenzo-Morales J."/>
            <person name="Bateman A."/>
            <person name="Chiu C.H."/>
            <person name="Tang P."/>
            <person name="Hegemann P."/>
            <person name="Fromm H."/>
            <person name="Raoult D."/>
            <person name="Greub G."/>
            <person name="Miranda-Saavedra D."/>
            <person name="Chen N."/>
            <person name="Nash P."/>
            <person name="Ginger M.L."/>
            <person name="Horn M."/>
            <person name="Schaap P."/>
            <person name="Caler L."/>
            <person name="Loftus B."/>
        </authorList>
    </citation>
    <scope>NUCLEOTIDE SEQUENCE [LARGE SCALE GENOMIC DNA]</scope>
    <source>
        <strain evidence="1 2">Neff</strain>
    </source>
</reference>
<dbReference type="Proteomes" id="UP000011083">
    <property type="component" value="Unassembled WGS sequence"/>
</dbReference>
<dbReference type="RefSeq" id="XP_004340317.1">
    <property type="nucleotide sequence ID" value="XM_004340269.1"/>
</dbReference>
<organism evidence="1 2">
    <name type="scientific">Acanthamoeba castellanii (strain ATCC 30010 / Neff)</name>
    <dbReference type="NCBI Taxonomy" id="1257118"/>
    <lineage>
        <taxon>Eukaryota</taxon>
        <taxon>Amoebozoa</taxon>
        <taxon>Discosea</taxon>
        <taxon>Longamoebia</taxon>
        <taxon>Centramoebida</taxon>
        <taxon>Acanthamoebidae</taxon>
        <taxon>Acanthamoeba</taxon>
    </lineage>
</organism>
<gene>
    <name evidence="1" type="ORF">ACA1_371220</name>
</gene>
<proteinExistence type="predicted"/>
<accession>L8GZB2</accession>
<dbReference type="EMBL" id="KB007960">
    <property type="protein sequence ID" value="ELR18297.1"/>
    <property type="molecule type" value="Genomic_DNA"/>
</dbReference>
<name>L8GZB2_ACACF</name>
<dbReference type="GeneID" id="14918937"/>
<dbReference type="AlphaFoldDB" id="L8GZB2"/>
<dbReference type="InterPro" id="IPR036457">
    <property type="entry name" value="PPM-type-like_dom_sf"/>
</dbReference>
<evidence type="ECO:0000313" key="1">
    <source>
        <dbReference type="EMBL" id="ELR18297.1"/>
    </source>
</evidence>
<dbReference type="KEGG" id="acan:ACA1_371220"/>
<dbReference type="SUPFAM" id="SSF81606">
    <property type="entry name" value="PP2C-like"/>
    <property type="match status" value="1"/>
</dbReference>
<dbReference type="VEuPathDB" id="AmoebaDB:ACA1_371220"/>
<evidence type="ECO:0008006" key="3">
    <source>
        <dbReference type="Google" id="ProtNLM"/>
    </source>
</evidence>
<evidence type="ECO:0000313" key="2">
    <source>
        <dbReference type="Proteomes" id="UP000011083"/>
    </source>
</evidence>